<evidence type="ECO:0000259" key="2">
    <source>
        <dbReference type="Pfam" id="PF10453"/>
    </source>
</evidence>
<reference evidence="3 4" key="1">
    <citation type="submission" date="2015-07" db="EMBL/GenBank/DDBJ databases">
        <title>The genome of Habropoda laboriosa.</title>
        <authorList>
            <person name="Pan H."/>
            <person name="Kapheim K."/>
        </authorList>
    </citation>
    <scope>NUCLEOTIDE SEQUENCE [LARGE SCALE GENOMIC DNA]</scope>
    <source>
        <strain evidence="3">0110345459</strain>
    </source>
</reference>
<dbReference type="OrthoDB" id="273070at2759"/>
<feature type="region of interest" description="Disordered" evidence="1">
    <location>
        <begin position="214"/>
        <end position="249"/>
    </location>
</feature>
<dbReference type="AlphaFoldDB" id="A0A0L7R5K6"/>
<accession>A0A0L7R5K6</accession>
<dbReference type="PANTHER" id="PTHR13309">
    <property type="entry name" value="NUCLEAR FRAGILE X MENTAL RETARDATION PROTEIN INTERACTING PROTEIN 1"/>
    <property type="match status" value="1"/>
</dbReference>
<evidence type="ECO:0000313" key="3">
    <source>
        <dbReference type="EMBL" id="KOC66167.1"/>
    </source>
</evidence>
<feature type="compositionally biased region" description="Basic residues" evidence="1">
    <location>
        <begin position="225"/>
        <end position="237"/>
    </location>
</feature>
<name>A0A0L7R5K6_9HYME</name>
<evidence type="ECO:0000313" key="4">
    <source>
        <dbReference type="Proteomes" id="UP000053825"/>
    </source>
</evidence>
<dbReference type="Proteomes" id="UP000053825">
    <property type="component" value="Unassembled WGS sequence"/>
</dbReference>
<dbReference type="EMBL" id="KQ414648">
    <property type="protein sequence ID" value="KOC66167.1"/>
    <property type="molecule type" value="Genomic_DNA"/>
</dbReference>
<dbReference type="Pfam" id="PF10453">
    <property type="entry name" value="NUFIP1"/>
    <property type="match status" value="1"/>
</dbReference>
<dbReference type="InterPro" id="IPR039136">
    <property type="entry name" value="NUFIP1-like"/>
</dbReference>
<gene>
    <name evidence="3" type="ORF">WH47_07236</name>
</gene>
<protein>
    <submittedName>
        <fullName evidence="3">Nuclear fragile X mental retardation-interacting protein 1</fullName>
    </submittedName>
</protein>
<sequence length="286" mass="33419">MQHNSGLYHKIKNISTPEDIEKWIMERKKRYPTKANIELRKAEELEKVQRGEIIKQKQHVIKRKKKKLLRSYKRKRIVHKQSTEISCDIIEKTQTYRGLHEFSGTLSLKNENLHIENQSTNETENYYEESINHISDEEEIPVALPKFAVATSNVVNLVANYESSVEDNDAPEEISIKRVKLDDDITIEESNAVEELTNKNEVIDKTYLSTKFSNPQLTDSGPKASKNKHNIALHRNAKNKDQKTTINKRQPYTSQLLQKLLSRSIQHERNLICQCIKYIVDNNYFD</sequence>
<keyword evidence="4" id="KW-1185">Reference proteome</keyword>
<proteinExistence type="predicted"/>
<evidence type="ECO:0000256" key="1">
    <source>
        <dbReference type="SAM" id="MobiDB-lite"/>
    </source>
</evidence>
<dbReference type="GO" id="GO:0000492">
    <property type="term" value="P:box C/D snoRNP assembly"/>
    <property type="evidence" value="ECO:0007669"/>
    <property type="project" value="TreeGrafter"/>
</dbReference>
<dbReference type="PANTHER" id="PTHR13309:SF0">
    <property type="entry name" value="FMR1-INTERACTING PROTEIN NUFIP1"/>
    <property type="match status" value="1"/>
</dbReference>
<dbReference type="InterPro" id="IPR019496">
    <property type="entry name" value="NUFIP1_cons_dom"/>
</dbReference>
<dbReference type="STRING" id="597456.A0A0L7R5K6"/>
<dbReference type="GO" id="GO:0003723">
    <property type="term" value="F:RNA binding"/>
    <property type="evidence" value="ECO:0007669"/>
    <property type="project" value="InterPro"/>
</dbReference>
<organism evidence="3 4">
    <name type="scientific">Habropoda laboriosa</name>
    <dbReference type="NCBI Taxonomy" id="597456"/>
    <lineage>
        <taxon>Eukaryota</taxon>
        <taxon>Metazoa</taxon>
        <taxon>Ecdysozoa</taxon>
        <taxon>Arthropoda</taxon>
        <taxon>Hexapoda</taxon>
        <taxon>Insecta</taxon>
        <taxon>Pterygota</taxon>
        <taxon>Neoptera</taxon>
        <taxon>Endopterygota</taxon>
        <taxon>Hymenoptera</taxon>
        <taxon>Apocrita</taxon>
        <taxon>Aculeata</taxon>
        <taxon>Apoidea</taxon>
        <taxon>Anthophila</taxon>
        <taxon>Apidae</taxon>
        <taxon>Habropoda</taxon>
    </lineage>
</organism>
<dbReference type="GO" id="GO:0005634">
    <property type="term" value="C:nucleus"/>
    <property type="evidence" value="ECO:0007669"/>
    <property type="project" value="TreeGrafter"/>
</dbReference>
<feature type="domain" description="FMR1-interacting protein 1 conserved" evidence="2">
    <location>
        <begin position="11"/>
        <end position="52"/>
    </location>
</feature>